<evidence type="ECO:0000313" key="10">
    <source>
        <dbReference type="Proteomes" id="UP000273643"/>
    </source>
</evidence>
<protein>
    <submittedName>
        <fullName evidence="9">Membrane fusion protein (Multidrug efflux system)</fullName>
    </submittedName>
</protein>
<proteinExistence type="inferred from homology"/>
<dbReference type="GO" id="GO:0022857">
    <property type="term" value="F:transmembrane transporter activity"/>
    <property type="evidence" value="ECO:0007669"/>
    <property type="project" value="InterPro"/>
</dbReference>
<dbReference type="Pfam" id="PF25917">
    <property type="entry name" value="BSH_RND"/>
    <property type="match status" value="1"/>
</dbReference>
<dbReference type="Pfam" id="PF25876">
    <property type="entry name" value="HH_MFP_RND"/>
    <property type="match status" value="1"/>
</dbReference>
<dbReference type="InterPro" id="IPR006143">
    <property type="entry name" value="RND_pump_MFP"/>
</dbReference>
<comment type="similarity">
    <text evidence="2">Belongs to the membrane fusion protein (MFP) (TC 8.A.1) family.</text>
</comment>
<feature type="domain" description="Multidrug resistance protein MdtA-like alpha-helical hairpin" evidence="5">
    <location>
        <begin position="110"/>
        <end position="178"/>
    </location>
</feature>
<sequence length="386" mass="41582">MMYPTSRPSAGLLRRGLALSALALLVSACSSEQGGQQERPPSPVTTTEVQAQAAQHQVEYPGRVHGATEVSVRARVSGILESRNYEEGTAVEAGQTLFQIEPDTYQDAVKAAEAELASAEAQQLRAEREWERVKGLFERNAVSERERDQARADSRAANARLEAAESALSNARRQLRYSRVEAPVSGLTSMEALTEGNLVEAGTVLTHIVQHDPVHIYFALPEEDAIAQRVAREALRDDESEREARLVLPDGSEYARAGQVDFADRRIDPMTGSVQMRAVFPNPDSELIPGQFVRIRLALADYDNAILVDPTAVGQGPEGPQVFTIGEDNTAAAHTVKLGPVIDGRQLILEGLEAGSQLVINGQVALSDGAAVQVTNADDNASDQEG</sequence>
<feature type="coiled-coil region" evidence="3">
    <location>
        <begin position="109"/>
        <end position="174"/>
    </location>
</feature>
<dbReference type="InterPro" id="IPR058624">
    <property type="entry name" value="MdtA-like_HH"/>
</dbReference>
<comment type="subcellular location">
    <subcellularLocation>
        <location evidence="1">Cell inner membrane</location>
        <topology evidence="1">Lipid-anchor</topology>
    </subcellularLocation>
</comment>
<reference evidence="9 10" key="1">
    <citation type="submission" date="2018-11" db="EMBL/GenBank/DDBJ databases">
        <title>Genomic Encyclopedia of Type Strains, Phase IV (KMG-IV): sequencing the most valuable type-strain genomes for metagenomic binning, comparative biology and taxonomic classification.</title>
        <authorList>
            <person name="Goeker M."/>
        </authorList>
    </citation>
    <scope>NUCLEOTIDE SEQUENCE [LARGE SCALE GENOMIC DNA]</scope>
    <source>
        <strain evidence="9 10">DSM 16974</strain>
    </source>
</reference>
<dbReference type="EMBL" id="RJUK01000002">
    <property type="protein sequence ID" value="ROQ18343.1"/>
    <property type="molecule type" value="Genomic_DNA"/>
</dbReference>
<gene>
    <name evidence="9" type="ORF">EDC38_2566</name>
</gene>
<dbReference type="RefSeq" id="WP_211331128.1">
    <property type="nucleotide sequence ID" value="NZ_RJUK01000002.1"/>
</dbReference>
<accession>A0A3N1NQA3</accession>
<dbReference type="GO" id="GO:0046677">
    <property type="term" value="P:response to antibiotic"/>
    <property type="evidence" value="ECO:0007669"/>
    <property type="project" value="TreeGrafter"/>
</dbReference>
<evidence type="ECO:0000259" key="7">
    <source>
        <dbReference type="Pfam" id="PF25944"/>
    </source>
</evidence>
<dbReference type="GO" id="GO:0030313">
    <property type="term" value="C:cell envelope"/>
    <property type="evidence" value="ECO:0007669"/>
    <property type="project" value="UniProtKB-SubCell"/>
</dbReference>
<evidence type="ECO:0000256" key="1">
    <source>
        <dbReference type="ARBA" id="ARBA00004519"/>
    </source>
</evidence>
<dbReference type="InterPro" id="IPR058625">
    <property type="entry name" value="MdtA-like_BSH"/>
</dbReference>
<evidence type="ECO:0000259" key="6">
    <source>
        <dbReference type="Pfam" id="PF25917"/>
    </source>
</evidence>
<evidence type="ECO:0000313" key="9">
    <source>
        <dbReference type="EMBL" id="ROQ18343.1"/>
    </source>
</evidence>
<dbReference type="Gene3D" id="1.10.287.470">
    <property type="entry name" value="Helix hairpin bin"/>
    <property type="match status" value="1"/>
</dbReference>
<comment type="caution">
    <text evidence="9">The sequence shown here is derived from an EMBL/GenBank/DDBJ whole genome shotgun (WGS) entry which is preliminary data.</text>
</comment>
<name>A0A3N1NQA3_9GAMM</name>
<keyword evidence="4" id="KW-0732">Signal</keyword>
<evidence type="ECO:0000256" key="4">
    <source>
        <dbReference type="SAM" id="SignalP"/>
    </source>
</evidence>
<evidence type="ECO:0000259" key="5">
    <source>
        <dbReference type="Pfam" id="PF25876"/>
    </source>
</evidence>
<dbReference type="Gene3D" id="2.40.30.170">
    <property type="match status" value="1"/>
</dbReference>
<dbReference type="NCBIfam" id="TIGR01730">
    <property type="entry name" value="RND_mfp"/>
    <property type="match status" value="1"/>
</dbReference>
<evidence type="ECO:0000256" key="2">
    <source>
        <dbReference type="ARBA" id="ARBA00009477"/>
    </source>
</evidence>
<dbReference type="Proteomes" id="UP000273643">
    <property type="component" value="Unassembled WGS sequence"/>
</dbReference>
<evidence type="ECO:0000256" key="3">
    <source>
        <dbReference type="SAM" id="Coils"/>
    </source>
</evidence>
<dbReference type="AlphaFoldDB" id="A0A3N1NQA3"/>
<dbReference type="Pfam" id="PF25967">
    <property type="entry name" value="RND-MFP_C"/>
    <property type="match status" value="1"/>
</dbReference>
<dbReference type="PROSITE" id="PS51257">
    <property type="entry name" value="PROKAR_LIPOPROTEIN"/>
    <property type="match status" value="1"/>
</dbReference>
<keyword evidence="3" id="KW-0175">Coiled coil</keyword>
<organism evidence="9 10">
    <name type="scientific">Marinimicrobium koreense</name>
    <dbReference type="NCBI Taxonomy" id="306545"/>
    <lineage>
        <taxon>Bacteria</taxon>
        <taxon>Pseudomonadati</taxon>
        <taxon>Pseudomonadota</taxon>
        <taxon>Gammaproteobacteria</taxon>
        <taxon>Cellvibrionales</taxon>
        <taxon>Cellvibrionaceae</taxon>
        <taxon>Marinimicrobium</taxon>
    </lineage>
</organism>
<feature type="signal peptide" evidence="4">
    <location>
        <begin position="1"/>
        <end position="23"/>
    </location>
</feature>
<dbReference type="InterPro" id="IPR058626">
    <property type="entry name" value="MdtA-like_b-barrel"/>
</dbReference>
<feature type="domain" description="Multidrug resistance protein MdtA-like beta-barrel" evidence="7">
    <location>
        <begin position="213"/>
        <end position="299"/>
    </location>
</feature>
<keyword evidence="10" id="KW-1185">Reference proteome</keyword>
<feature type="domain" description="Multidrug resistance protein MdtA-like barrel-sandwich hybrid" evidence="6">
    <location>
        <begin position="69"/>
        <end position="209"/>
    </location>
</feature>
<dbReference type="Pfam" id="PF25944">
    <property type="entry name" value="Beta-barrel_RND"/>
    <property type="match status" value="1"/>
</dbReference>
<dbReference type="SUPFAM" id="SSF111369">
    <property type="entry name" value="HlyD-like secretion proteins"/>
    <property type="match status" value="1"/>
</dbReference>
<feature type="domain" description="Multidrug resistance protein MdtA-like C-terminal permuted SH3" evidence="8">
    <location>
        <begin position="304"/>
        <end position="362"/>
    </location>
</feature>
<dbReference type="Gene3D" id="2.40.50.100">
    <property type="match status" value="1"/>
</dbReference>
<evidence type="ECO:0000259" key="8">
    <source>
        <dbReference type="Pfam" id="PF25967"/>
    </source>
</evidence>
<dbReference type="InterPro" id="IPR058627">
    <property type="entry name" value="MdtA-like_C"/>
</dbReference>
<dbReference type="GO" id="GO:0005886">
    <property type="term" value="C:plasma membrane"/>
    <property type="evidence" value="ECO:0007669"/>
    <property type="project" value="TreeGrafter"/>
</dbReference>
<dbReference type="PANTHER" id="PTHR30158">
    <property type="entry name" value="ACRA/E-RELATED COMPONENT OF DRUG EFFLUX TRANSPORTER"/>
    <property type="match status" value="1"/>
</dbReference>
<dbReference type="Gene3D" id="2.40.420.20">
    <property type="match status" value="1"/>
</dbReference>
<feature type="chain" id="PRO_5018213955" evidence="4">
    <location>
        <begin position="24"/>
        <end position="386"/>
    </location>
</feature>
<dbReference type="PANTHER" id="PTHR30158:SF24">
    <property type="entry name" value="HLYD FAMILY SECRETION PROTEIN"/>
    <property type="match status" value="1"/>
</dbReference>